<dbReference type="SMART" id="SM00448">
    <property type="entry name" value="REC"/>
    <property type="match status" value="1"/>
</dbReference>
<dbReference type="InterPro" id="IPR058245">
    <property type="entry name" value="NreC/VraR/RcsB-like_REC"/>
</dbReference>
<dbReference type="InterPro" id="IPR001789">
    <property type="entry name" value="Sig_transdc_resp-reg_receiver"/>
</dbReference>
<keyword evidence="3" id="KW-0805">Transcription regulation</keyword>
<dbReference type="Proteomes" id="UP000198878">
    <property type="component" value="Unassembled WGS sequence"/>
</dbReference>
<keyword evidence="4 7" id="KW-0238">DNA-binding</keyword>
<evidence type="ECO:0000256" key="7">
    <source>
        <dbReference type="PROSITE-ProRule" id="PRU01091"/>
    </source>
</evidence>
<dbReference type="CDD" id="cd00383">
    <property type="entry name" value="trans_reg_C"/>
    <property type="match status" value="1"/>
</dbReference>
<accession>A0A1H5Q5L6</accession>
<dbReference type="Pfam" id="PF00486">
    <property type="entry name" value="Trans_reg_C"/>
    <property type="match status" value="1"/>
</dbReference>
<feature type="domain" description="OmpR/PhoB-type" evidence="10">
    <location>
        <begin position="236"/>
        <end position="339"/>
    </location>
</feature>
<dbReference type="PRINTS" id="PR00038">
    <property type="entry name" value="HTHLUXR"/>
</dbReference>
<gene>
    <name evidence="11" type="ORF">SAMN05421837_101853</name>
</gene>
<feature type="DNA-binding region" description="OmpR/PhoB-type" evidence="7">
    <location>
        <begin position="236"/>
        <end position="339"/>
    </location>
</feature>
<dbReference type="SUPFAM" id="SSF52172">
    <property type="entry name" value="CheY-like"/>
    <property type="match status" value="1"/>
</dbReference>
<evidence type="ECO:0000313" key="12">
    <source>
        <dbReference type="Proteomes" id="UP000198878"/>
    </source>
</evidence>
<evidence type="ECO:0000256" key="2">
    <source>
        <dbReference type="ARBA" id="ARBA00022553"/>
    </source>
</evidence>
<dbReference type="AlphaFoldDB" id="A0A1H5Q5L6"/>
<dbReference type="CDD" id="cd15831">
    <property type="entry name" value="BTAD"/>
    <property type="match status" value="1"/>
</dbReference>
<protein>
    <submittedName>
        <fullName evidence="11">DNA-binding response regulator, NarL/FixJ family, contains REC and HTH domains</fullName>
    </submittedName>
</protein>
<feature type="domain" description="Response regulatory" evidence="9">
    <location>
        <begin position="12"/>
        <end position="125"/>
    </location>
</feature>
<keyword evidence="12" id="KW-1185">Reference proteome</keyword>
<evidence type="ECO:0000259" key="9">
    <source>
        <dbReference type="PROSITE" id="PS50110"/>
    </source>
</evidence>
<dbReference type="SMART" id="SM00862">
    <property type="entry name" value="Trans_reg_C"/>
    <property type="match status" value="1"/>
</dbReference>
<evidence type="ECO:0000256" key="1">
    <source>
        <dbReference type="ARBA" id="ARBA00005820"/>
    </source>
</evidence>
<evidence type="ECO:0000256" key="6">
    <source>
        <dbReference type="PROSITE-ProRule" id="PRU00169"/>
    </source>
</evidence>
<dbReference type="SMART" id="SM01043">
    <property type="entry name" value="BTAD"/>
    <property type="match status" value="1"/>
</dbReference>
<dbReference type="InterPro" id="IPR011006">
    <property type="entry name" value="CheY-like_superfamily"/>
</dbReference>
<dbReference type="SUPFAM" id="SSF46894">
    <property type="entry name" value="C-terminal effector domain of the bipartite response regulators"/>
    <property type="match status" value="2"/>
</dbReference>
<evidence type="ECO:0000259" key="8">
    <source>
        <dbReference type="PROSITE" id="PS50043"/>
    </source>
</evidence>
<reference evidence="12" key="1">
    <citation type="submission" date="2016-10" db="EMBL/GenBank/DDBJ databases">
        <authorList>
            <person name="Varghese N."/>
            <person name="Submissions S."/>
        </authorList>
    </citation>
    <scope>NUCLEOTIDE SEQUENCE [LARGE SCALE GENOMIC DNA]</scope>
    <source>
        <strain evidence="12">DSM 44654</strain>
    </source>
</reference>
<comment type="similarity">
    <text evidence="1">Belongs to the AfsR/DnrI/RedD regulatory family.</text>
</comment>
<dbReference type="CDD" id="cd17535">
    <property type="entry name" value="REC_NarL-like"/>
    <property type="match status" value="1"/>
</dbReference>
<dbReference type="InterPro" id="IPR051677">
    <property type="entry name" value="AfsR-DnrI-RedD_regulator"/>
</dbReference>
<dbReference type="Pfam" id="PF00196">
    <property type="entry name" value="GerE"/>
    <property type="match status" value="1"/>
</dbReference>
<evidence type="ECO:0000256" key="3">
    <source>
        <dbReference type="ARBA" id="ARBA00023015"/>
    </source>
</evidence>
<dbReference type="InterPro" id="IPR001867">
    <property type="entry name" value="OmpR/PhoB-type_DNA-bd"/>
</dbReference>
<dbReference type="CDD" id="cd06170">
    <property type="entry name" value="LuxR_C_like"/>
    <property type="match status" value="1"/>
</dbReference>
<dbReference type="InterPro" id="IPR036388">
    <property type="entry name" value="WH-like_DNA-bd_sf"/>
</dbReference>
<dbReference type="SMART" id="SM00421">
    <property type="entry name" value="HTH_LUXR"/>
    <property type="match status" value="1"/>
</dbReference>
<dbReference type="Pfam" id="PF00072">
    <property type="entry name" value="Response_reg"/>
    <property type="match status" value="1"/>
</dbReference>
<dbReference type="InterPro" id="IPR016032">
    <property type="entry name" value="Sig_transdc_resp-reg_C-effctor"/>
</dbReference>
<dbReference type="Gene3D" id="1.25.40.10">
    <property type="entry name" value="Tetratricopeptide repeat domain"/>
    <property type="match status" value="1"/>
</dbReference>
<dbReference type="Gene3D" id="1.10.10.10">
    <property type="entry name" value="Winged helix-like DNA-binding domain superfamily/Winged helix DNA-binding domain"/>
    <property type="match status" value="1"/>
</dbReference>
<dbReference type="PANTHER" id="PTHR35807">
    <property type="entry name" value="TRANSCRIPTIONAL REGULATOR REDD-RELATED"/>
    <property type="match status" value="1"/>
</dbReference>
<sequence length="498" mass="52763">MTAGPVTAGEVRVLLVDDQELVRSGLRRILRRRDGFVIAGECADGAEVPAALAALDVDVVVMDLRMKHVDGIEATRRIGGRPPVLALTTFDDDELLAGALRAGAVGYILKDSPAEDLIRAVRAVAAGDAWLDASVTARVLTTYRRAPAEEPGGPPPGLLTPRELDVLRAAGRGLSNAEIAAALVVSELTVKSHLGRIFTKLGLRDRAAAVVYAFDHGIVSPRGSTVDDAPVRPAVAEPAPLPGLRFSVLGPMRAWRGGTPLDLGPVRQQALLAALVLRPGVTVGPAELLDGVWGLEPPGTGGRVLPVYVHRLRKCLRAPGERTPDSVIGRTRGGYRFAVDGVRIDTARLAELAADATAAEEADEPAAAVESWSAALGLFHGEPLSGLPGPFAEGQRLRLTERRAAMLTRKARLQLGLGRYAETADELSAVLAVEPLREPVGALLMRALQATGRRAEAIAVYGRIRDRLATDLGVEPGEELRRAHRAVLDDVLHPDFPG</sequence>
<dbReference type="PROSITE" id="PS50110">
    <property type="entry name" value="RESPONSE_REGULATORY"/>
    <property type="match status" value="1"/>
</dbReference>
<dbReference type="PANTHER" id="PTHR35807:SF1">
    <property type="entry name" value="TRANSCRIPTIONAL REGULATOR REDD"/>
    <property type="match status" value="1"/>
</dbReference>
<dbReference type="PROSITE" id="PS51755">
    <property type="entry name" value="OMPR_PHOB"/>
    <property type="match status" value="1"/>
</dbReference>
<dbReference type="GO" id="GO:0000160">
    <property type="term" value="P:phosphorelay signal transduction system"/>
    <property type="evidence" value="ECO:0007669"/>
    <property type="project" value="InterPro"/>
</dbReference>
<organism evidence="11 12">
    <name type="scientific">Amycolatopsis pretoriensis</name>
    <dbReference type="NCBI Taxonomy" id="218821"/>
    <lineage>
        <taxon>Bacteria</taxon>
        <taxon>Bacillati</taxon>
        <taxon>Actinomycetota</taxon>
        <taxon>Actinomycetes</taxon>
        <taxon>Pseudonocardiales</taxon>
        <taxon>Pseudonocardiaceae</taxon>
        <taxon>Amycolatopsis</taxon>
    </lineage>
</organism>
<evidence type="ECO:0000259" key="10">
    <source>
        <dbReference type="PROSITE" id="PS51755"/>
    </source>
</evidence>
<dbReference type="EMBL" id="FNUJ01000001">
    <property type="protein sequence ID" value="SEF21420.1"/>
    <property type="molecule type" value="Genomic_DNA"/>
</dbReference>
<dbReference type="InterPro" id="IPR000792">
    <property type="entry name" value="Tscrpt_reg_LuxR_C"/>
</dbReference>
<feature type="modified residue" description="4-aspartylphosphate" evidence="6">
    <location>
        <position position="63"/>
    </location>
</feature>
<proteinExistence type="inferred from homology"/>
<dbReference type="PROSITE" id="PS50043">
    <property type="entry name" value="HTH_LUXR_2"/>
    <property type="match status" value="1"/>
</dbReference>
<dbReference type="GO" id="GO:0003677">
    <property type="term" value="F:DNA binding"/>
    <property type="evidence" value="ECO:0007669"/>
    <property type="project" value="UniProtKB-UniRule"/>
</dbReference>
<keyword evidence="5" id="KW-0804">Transcription</keyword>
<evidence type="ECO:0000256" key="4">
    <source>
        <dbReference type="ARBA" id="ARBA00023125"/>
    </source>
</evidence>
<keyword evidence="2 6" id="KW-0597">Phosphoprotein</keyword>
<dbReference type="InterPro" id="IPR011990">
    <property type="entry name" value="TPR-like_helical_dom_sf"/>
</dbReference>
<dbReference type="SUPFAM" id="SSF48452">
    <property type="entry name" value="TPR-like"/>
    <property type="match status" value="1"/>
</dbReference>
<dbReference type="PROSITE" id="PS00622">
    <property type="entry name" value="HTH_LUXR_1"/>
    <property type="match status" value="1"/>
</dbReference>
<dbReference type="InterPro" id="IPR005158">
    <property type="entry name" value="BTAD"/>
</dbReference>
<evidence type="ECO:0000313" key="11">
    <source>
        <dbReference type="EMBL" id="SEF21420.1"/>
    </source>
</evidence>
<dbReference type="STRING" id="218821.SAMN05421837_101853"/>
<dbReference type="Pfam" id="PF03704">
    <property type="entry name" value="BTAD"/>
    <property type="match status" value="1"/>
</dbReference>
<dbReference type="Gene3D" id="3.40.50.2300">
    <property type="match status" value="1"/>
</dbReference>
<name>A0A1H5Q5L6_9PSEU</name>
<feature type="domain" description="HTH luxR-type" evidence="8">
    <location>
        <begin position="152"/>
        <end position="217"/>
    </location>
</feature>
<evidence type="ECO:0000256" key="5">
    <source>
        <dbReference type="ARBA" id="ARBA00023163"/>
    </source>
</evidence>
<dbReference type="GO" id="GO:0006355">
    <property type="term" value="P:regulation of DNA-templated transcription"/>
    <property type="evidence" value="ECO:0007669"/>
    <property type="project" value="InterPro"/>
</dbReference>